<evidence type="ECO:0000313" key="3">
    <source>
        <dbReference type="EMBL" id="BCK84256.1"/>
    </source>
</evidence>
<proteinExistence type="predicted"/>
<evidence type="ECO:0000313" key="4">
    <source>
        <dbReference type="Proteomes" id="UP000679848"/>
    </source>
</evidence>
<dbReference type="GO" id="GO:0016625">
    <property type="term" value="F:oxidoreductase activity, acting on the aldehyde or oxo group of donors, iron-sulfur protein as acceptor"/>
    <property type="evidence" value="ECO:0007669"/>
    <property type="project" value="InterPro"/>
</dbReference>
<gene>
    <name evidence="3" type="ORF">MM59RIKEN_15750</name>
</gene>
<dbReference type="SUPFAM" id="SSF53323">
    <property type="entry name" value="Pyruvate-ferredoxin oxidoreductase, PFOR, domain III"/>
    <property type="match status" value="1"/>
</dbReference>
<dbReference type="EMBL" id="AP023420">
    <property type="protein sequence ID" value="BCK84256.1"/>
    <property type="molecule type" value="Genomic_DNA"/>
</dbReference>
<protein>
    <submittedName>
        <fullName evidence="3">Pyruvate/ketoisovalerate ferredoxin oxidoreductase subunit gamma</fullName>
    </submittedName>
</protein>
<evidence type="ECO:0000259" key="2">
    <source>
        <dbReference type="Pfam" id="PF01558"/>
    </source>
</evidence>
<dbReference type="InterPro" id="IPR002869">
    <property type="entry name" value="Pyrv_flavodox_OxRed_cen"/>
</dbReference>
<feature type="domain" description="Pyruvate/ketoisovalerate oxidoreductase catalytic" evidence="2">
    <location>
        <begin position="10"/>
        <end position="173"/>
    </location>
</feature>
<evidence type="ECO:0000256" key="1">
    <source>
        <dbReference type="ARBA" id="ARBA00023002"/>
    </source>
</evidence>
<dbReference type="PANTHER" id="PTHR43366">
    <property type="entry name" value="PYRUVATE SYNTHASE SUBUNIT PORC"/>
    <property type="match status" value="1"/>
</dbReference>
<name>A0A810QEF5_9FIRM</name>
<sequence>MKEIRLHGIGGLGTVKAGEMLVHATVASGKYGNSTPMFGFERQGAPVTSFVRLSNEKIRAKNQVYNPDCTLILDPSLLISAPVFEGMKEDSVAVLNTQVSDAQSLITSPNIKRVAWLDATTIALEMLGRPITNTIMLGAFVKATGWVDKVELEKVVLKFFGEKNVETFRRGYNDVKLFDFS</sequence>
<dbReference type="Gene3D" id="3.40.920.10">
    <property type="entry name" value="Pyruvate-ferredoxin oxidoreductase, PFOR, domain III"/>
    <property type="match status" value="1"/>
</dbReference>
<accession>A0A810QEF5</accession>
<dbReference type="InterPro" id="IPR051626">
    <property type="entry name" value="Oxidoreductase_gamma_subunit"/>
</dbReference>
<dbReference type="KEGG" id="pfaa:MM59RIKEN_15750"/>
<dbReference type="RefSeq" id="WP_213543062.1">
    <property type="nucleotide sequence ID" value="NZ_AP023420.1"/>
</dbReference>
<organism evidence="3 4">
    <name type="scientific">Pusillibacter faecalis</name>
    <dbReference type="NCBI Taxonomy" id="2714358"/>
    <lineage>
        <taxon>Bacteria</taxon>
        <taxon>Bacillati</taxon>
        <taxon>Bacillota</taxon>
        <taxon>Clostridia</taxon>
        <taxon>Eubacteriales</taxon>
        <taxon>Oscillospiraceae</taxon>
        <taxon>Pusillibacter</taxon>
    </lineage>
</organism>
<dbReference type="Proteomes" id="UP000679848">
    <property type="component" value="Chromosome"/>
</dbReference>
<dbReference type="InterPro" id="IPR019752">
    <property type="entry name" value="Pyrv/ketoisovalerate_OxRed_cat"/>
</dbReference>
<dbReference type="AlphaFoldDB" id="A0A810QEF5"/>
<keyword evidence="3" id="KW-0670">Pyruvate</keyword>
<keyword evidence="4" id="KW-1185">Reference proteome</keyword>
<reference evidence="3" key="1">
    <citation type="submission" date="2020-09" db="EMBL/GenBank/DDBJ databases">
        <title>New species isolated from human feces.</title>
        <authorList>
            <person name="Kitahara M."/>
            <person name="Shigeno Y."/>
            <person name="Shime M."/>
            <person name="Matsumoto Y."/>
            <person name="Nakamura S."/>
            <person name="Motooka D."/>
            <person name="Fukuoka S."/>
            <person name="Nishikawa H."/>
            <person name="Benno Y."/>
        </authorList>
    </citation>
    <scope>NUCLEOTIDE SEQUENCE</scope>
    <source>
        <strain evidence="3">MM59</strain>
    </source>
</reference>
<dbReference type="InterPro" id="IPR011894">
    <property type="entry name" value="PorC_KorC"/>
</dbReference>
<dbReference type="PANTHER" id="PTHR43366:SF1">
    <property type="entry name" value="PYRUVATE SYNTHASE SUBUNIT PORC"/>
    <property type="match status" value="1"/>
</dbReference>
<dbReference type="Pfam" id="PF01558">
    <property type="entry name" value="POR"/>
    <property type="match status" value="1"/>
</dbReference>
<keyword evidence="1" id="KW-0560">Oxidoreductase</keyword>
<dbReference type="NCBIfam" id="TIGR02175">
    <property type="entry name" value="PorC_KorC"/>
    <property type="match status" value="1"/>
</dbReference>